<dbReference type="AlphaFoldDB" id="A0A024GCA1"/>
<feature type="region of interest" description="Disordered" evidence="1">
    <location>
        <begin position="36"/>
        <end position="90"/>
    </location>
</feature>
<organism evidence="2 3">
    <name type="scientific">Albugo candida</name>
    <dbReference type="NCBI Taxonomy" id="65357"/>
    <lineage>
        <taxon>Eukaryota</taxon>
        <taxon>Sar</taxon>
        <taxon>Stramenopiles</taxon>
        <taxon>Oomycota</taxon>
        <taxon>Peronosporomycetes</taxon>
        <taxon>Albuginales</taxon>
        <taxon>Albuginaceae</taxon>
        <taxon>Albugo</taxon>
    </lineage>
</organism>
<feature type="compositionally biased region" description="Polar residues" evidence="1">
    <location>
        <begin position="36"/>
        <end position="46"/>
    </location>
</feature>
<dbReference type="OrthoDB" id="165699at2759"/>
<evidence type="ECO:0000313" key="3">
    <source>
        <dbReference type="Proteomes" id="UP000053237"/>
    </source>
</evidence>
<accession>A0A024GCA1</accession>
<evidence type="ECO:0000313" key="2">
    <source>
        <dbReference type="EMBL" id="CCI43947.1"/>
    </source>
</evidence>
<name>A0A024GCA1_9STRA</name>
<protein>
    <submittedName>
        <fullName evidence="2">Uncharacterized protein</fullName>
    </submittedName>
</protein>
<dbReference type="InParanoid" id="A0A024GCA1"/>
<dbReference type="EMBL" id="CAIX01000058">
    <property type="protein sequence ID" value="CCI43947.1"/>
    <property type="molecule type" value="Genomic_DNA"/>
</dbReference>
<dbReference type="Proteomes" id="UP000053237">
    <property type="component" value="Unassembled WGS sequence"/>
</dbReference>
<keyword evidence="3" id="KW-1185">Reference proteome</keyword>
<sequence>MADDNEKLSCFFNKSKKSAKKTVKSNVINTIGQKQFNSPLSTTTAKSESDKNVWSKQQKKTKNTLSQSKIPRSVEEYEQQTRGSKKLNLESQKAFPTLGISATAVQHDSMRMIQTKSVATKNVWSALGNEDEEDNDEDK</sequence>
<gene>
    <name evidence="2" type="ORF">BN9_047310</name>
</gene>
<reference evidence="2 3" key="1">
    <citation type="submission" date="2012-05" db="EMBL/GenBank/DDBJ databases">
        <title>Recombination and specialization in a pathogen metapopulation.</title>
        <authorList>
            <person name="Gardiner A."/>
            <person name="Kemen E."/>
            <person name="Schultz-Larsen T."/>
            <person name="MacLean D."/>
            <person name="Van Oosterhout C."/>
            <person name="Jones J.D.G."/>
        </authorList>
    </citation>
    <scope>NUCLEOTIDE SEQUENCE [LARGE SCALE GENOMIC DNA]</scope>
    <source>
        <strain evidence="2 3">Ac Nc2</strain>
    </source>
</reference>
<evidence type="ECO:0000256" key="1">
    <source>
        <dbReference type="SAM" id="MobiDB-lite"/>
    </source>
</evidence>
<comment type="caution">
    <text evidence="2">The sequence shown here is derived from an EMBL/GenBank/DDBJ whole genome shotgun (WGS) entry which is preliminary data.</text>
</comment>
<proteinExistence type="predicted"/>